<dbReference type="GO" id="GO:0045259">
    <property type="term" value="C:proton-transporting ATP synthase complex"/>
    <property type="evidence" value="ECO:0007669"/>
    <property type="project" value="InterPro"/>
</dbReference>
<reference evidence="1 2" key="1">
    <citation type="journal article" date="2019" name="Genome Biol. Evol.">
        <title>Insights into the evolution of the New World diploid cottons (Gossypium, subgenus Houzingenia) based on genome sequencing.</title>
        <authorList>
            <person name="Grover C.E."/>
            <person name="Arick M.A. 2nd"/>
            <person name="Thrash A."/>
            <person name="Conover J.L."/>
            <person name="Sanders W.S."/>
            <person name="Peterson D.G."/>
            <person name="Frelichowski J.E."/>
            <person name="Scheffler J.A."/>
            <person name="Scheffler B.E."/>
            <person name="Wendel J.F."/>
        </authorList>
    </citation>
    <scope>NUCLEOTIDE SEQUENCE [LARGE SCALE GENOMIC DNA]</scope>
    <source>
        <strain evidence="1">157</strain>
        <tissue evidence="1">Leaf</tissue>
    </source>
</reference>
<protein>
    <recommendedName>
        <fullName evidence="3">Myb/SANT-like domain-containing protein</fullName>
    </recommendedName>
</protein>
<gene>
    <name evidence="1" type="ORF">Golob_003916</name>
</gene>
<dbReference type="InterPro" id="IPR036228">
    <property type="entry name" value="ATP_synth_F0_dsu_sf_mt"/>
</dbReference>
<accession>A0A7J8MZR7</accession>
<feature type="non-terminal residue" evidence="1">
    <location>
        <position position="1"/>
    </location>
</feature>
<dbReference type="GO" id="GO:0015986">
    <property type="term" value="P:proton motive force-driven ATP synthesis"/>
    <property type="evidence" value="ECO:0007669"/>
    <property type="project" value="InterPro"/>
</dbReference>
<keyword evidence="2" id="KW-1185">Reference proteome</keyword>
<sequence>MLDLHNVETFNVDTRFKAGYLNELERIRKDNSNFDWDEYRQLVVAKDVVWNSHKEASQFRHPSFPYYEQLTAIYAKDKATGKDAQTAATIIEEIDDKDVA</sequence>
<evidence type="ECO:0000313" key="1">
    <source>
        <dbReference type="EMBL" id="MBA0570237.1"/>
    </source>
</evidence>
<evidence type="ECO:0008006" key="3">
    <source>
        <dbReference type="Google" id="ProtNLM"/>
    </source>
</evidence>
<name>A0A7J8MZR7_9ROSI</name>
<comment type="caution">
    <text evidence="1">The sequence shown here is derived from an EMBL/GenBank/DDBJ whole genome shotgun (WGS) entry which is preliminary data.</text>
</comment>
<organism evidence="1 2">
    <name type="scientific">Gossypium lobatum</name>
    <dbReference type="NCBI Taxonomy" id="34289"/>
    <lineage>
        <taxon>Eukaryota</taxon>
        <taxon>Viridiplantae</taxon>
        <taxon>Streptophyta</taxon>
        <taxon>Embryophyta</taxon>
        <taxon>Tracheophyta</taxon>
        <taxon>Spermatophyta</taxon>
        <taxon>Magnoliopsida</taxon>
        <taxon>eudicotyledons</taxon>
        <taxon>Gunneridae</taxon>
        <taxon>Pentapetalae</taxon>
        <taxon>rosids</taxon>
        <taxon>malvids</taxon>
        <taxon>Malvales</taxon>
        <taxon>Malvaceae</taxon>
        <taxon>Malvoideae</taxon>
        <taxon>Gossypium</taxon>
    </lineage>
</organism>
<dbReference type="AlphaFoldDB" id="A0A7J8MZR7"/>
<dbReference type="SUPFAM" id="SSF161065">
    <property type="entry name" value="ATP synthase D chain-like"/>
    <property type="match status" value="1"/>
</dbReference>
<evidence type="ECO:0000313" key="2">
    <source>
        <dbReference type="Proteomes" id="UP000593572"/>
    </source>
</evidence>
<dbReference type="Proteomes" id="UP000593572">
    <property type="component" value="Unassembled WGS sequence"/>
</dbReference>
<dbReference type="EMBL" id="JABEZX010000011">
    <property type="protein sequence ID" value="MBA0570237.1"/>
    <property type="molecule type" value="Genomic_DNA"/>
</dbReference>
<dbReference type="PANTHER" id="PTHR48464:SF1">
    <property type="entry name" value="MYB_SANT-LIKE DOMAIN-CONTAINING PROTEIN"/>
    <property type="match status" value="1"/>
</dbReference>
<proteinExistence type="predicted"/>
<dbReference type="GO" id="GO:0015078">
    <property type="term" value="F:proton transmembrane transporter activity"/>
    <property type="evidence" value="ECO:0007669"/>
    <property type="project" value="InterPro"/>
</dbReference>
<dbReference type="PANTHER" id="PTHR48464">
    <property type="match status" value="1"/>
</dbReference>